<comment type="caution">
    <text evidence="2">The sequence shown here is derived from an EMBL/GenBank/DDBJ whole genome shotgun (WGS) entry which is preliminary data.</text>
</comment>
<feature type="signal peptide" evidence="1">
    <location>
        <begin position="1"/>
        <end position="25"/>
    </location>
</feature>
<keyword evidence="1" id="KW-0732">Signal</keyword>
<accession>A0A7Y8KEV6</accession>
<proteinExistence type="predicted"/>
<dbReference type="PROSITE" id="PS51257">
    <property type="entry name" value="PROKAR_LIPOPROTEIN"/>
    <property type="match status" value="1"/>
</dbReference>
<gene>
    <name evidence="2" type="ORF">HX795_29030</name>
</gene>
<organism evidence="2 3">
    <name type="scientific">Pseudomonas edaphica</name>
    <dbReference type="NCBI Taxonomy" id="2006980"/>
    <lineage>
        <taxon>Bacteria</taxon>
        <taxon>Pseudomonadati</taxon>
        <taxon>Pseudomonadota</taxon>
        <taxon>Gammaproteobacteria</taxon>
        <taxon>Pseudomonadales</taxon>
        <taxon>Pseudomonadaceae</taxon>
        <taxon>Pseudomonas</taxon>
    </lineage>
</organism>
<sequence>MIAPIRFLAWLLLPALMSCSFNLLAATAEGAPQALHLLDYIGADYPPTVEAGKVIDESEYREQVEFLGVLQGLVAELPQRPERAELVKGVDELLAAVSAHQDGATVARQARQLGAKLAVAYEVSQAPAITPD</sequence>
<feature type="non-terminal residue" evidence="2">
    <location>
        <position position="132"/>
    </location>
</feature>
<evidence type="ECO:0000256" key="1">
    <source>
        <dbReference type="SAM" id="SignalP"/>
    </source>
</evidence>
<reference evidence="2 3" key="1">
    <citation type="submission" date="2020-04" db="EMBL/GenBank/DDBJ databases">
        <title>Molecular characterization of pseudomonads from Agaricus bisporus reveal novel blotch 2 pathogens in Western Europe.</title>
        <authorList>
            <person name="Taparia T."/>
            <person name="Krijger M."/>
            <person name="Haynes E."/>
            <person name="Elpinstone J.G."/>
            <person name="Noble R."/>
            <person name="Van Der Wolf J."/>
        </authorList>
    </citation>
    <scope>NUCLEOTIDE SEQUENCE [LARGE SCALE GENOMIC DNA]</scope>
    <source>
        <strain evidence="2 3">K6002</strain>
    </source>
</reference>
<dbReference type="EMBL" id="JACARL010000239">
    <property type="protein sequence ID" value="NWE86169.1"/>
    <property type="molecule type" value="Genomic_DNA"/>
</dbReference>
<evidence type="ECO:0000313" key="3">
    <source>
        <dbReference type="Proteomes" id="UP000590218"/>
    </source>
</evidence>
<protein>
    <submittedName>
        <fullName evidence="2">Cystathionine gamma-synthase</fullName>
    </submittedName>
</protein>
<evidence type="ECO:0000313" key="2">
    <source>
        <dbReference type="EMBL" id="NWE86169.1"/>
    </source>
</evidence>
<feature type="chain" id="PRO_5031400164" evidence="1">
    <location>
        <begin position="26"/>
        <end position="132"/>
    </location>
</feature>
<dbReference type="AlphaFoldDB" id="A0A7Y8KEV6"/>
<dbReference type="Proteomes" id="UP000590218">
    <property type="component" value="Unassembled WGS sequence"/>
</dbReference>
<name>A0A7Y8KEV6_9PSED</name>